<feature type="compositionally biased region" description="Polar residues" evidence="2">
    <location>
        <begin position="1"/>
        <end position="10"/>
    </location>
</feature>
<evidence type="ECO:0000256" key="2">
    <source>
        <dbReference type="SAM" id="MobiDB-lite"/>
    </source>
</evidence>
<dbReference type="OrthoDB" id="2152896at2759"/>
<dbReference type="Proteomes" id="UP000053815">
    <property type="component" value="Unassembled WGS sequence"/>
</dbReference>
<keyword evidence="1" id="KW-0862">Zinc</keyword>
<dbReference type="EMBL" id="DF836462">
    <property type="protein sequence ID" value="GAN07717.1"/>
    <property type="molecule type" value="Genomic_DNA"/>
</dbReference>
<organism evidence="4">
    <name type="scientific">Mucor ambiguus</name>
    <dbReference type="NCBI Taxonomy" id="91626"/>
    <lineage>
        <taxon>Eukaryota</taxon>
        <taxon>Fungi</taxon>
        <taxon>Fungi incertae sedis</taxon>
        <taxon>Mucoromycota</taxon>
        <taxon>Mucoromycotina</taxon>
        <taxon>Mucoromycetes</taxon>
        <taxon>Mucorales</taxon>
        <taxon>Mucorineae</taxon>
        <taxon>Mucoraceae</taxon>
        <taxon>Mucor</taxon>
    </lineage>
</organism>
<evidence type="ECO:0000313" key="5">
    <source>
        <dbReference type="Proteomes" id="UP000053815"/>
    </source>
</evidence>
<keyword evidence="1" id="KW-0479">Metal-binding</keyword>
<evidence type="ECO:0000256" key="1">
    <source>
        <dbReference type="PROSITE-ProRule" id="PRU00042"/>
    </source>
</evidence>
<feature type="region of interest" description="Disordered" evidence="2">
    <location>
        <begin position="221"/>
        <end position="288"/>
    </location>
</feature>
<evidence type="ECO:0000259" key="3">
    <source>
        <dbReference type="PROSITE" id="PS50157"/>
    </source>
</evidence>
<accession>A0A0C9MW39</accession>
<dbReference type="InterPro" id="IPR013087">
    <property type="entry name" value="Znf_C2H2_type"/>
</dbReference>
<proteinExistence type="predicted"/>
<feature type="domain" description="C2H2-type" evidence="3">
    <location>
        <begin position="161"/>
        <end position="188"/>
    </location>
</feature>
<dbReference type="GO" id="GO:0008270">
    <property type="term" value="F:zinc ion binding"/>
    <property type="evidence" value="ECO:0007669"/>
    <property type="project" value="UniProtKB-KW"/>
</dbReference>
<name>A0A0C9MW39_9FUNG</name>
<gene>
    <name evidence="4" type="ORF">MAM1_0173d07220</name>
</gene>
<dbReference type="AlphaFoldDB" id="A0A0C9MW39"/>
<keyword evidence="5" id="KW-1185">Reference proteome</keyword>
<feature type="region of interest" description="Disordered" evidence="2">
    <location>
        <begin position="1"/>
        <end position="38"/>
    </location>
</feature>
<keyword evidence="1" id="KW-0863">Zinc-finger</keyword>
<evidence type="ECO:0000313" key="4">
    <source>
        <dbReference type="EMBL" id="GAN07717.1"/>
    </source>
</evidence>
<sequence length="288" mass="32124">MSSMLSFQIRQQAQQQQQQAKTSNPGGLPSPPNSFCGEETTISASTATVHEKPAFLAQTRRDSLQTVFNDMHIKDYSTSLPENYTIDHSSSSVPRKHLAATMAGTATATAAATGGLTIRNNNRRPSDIMVSNSSGNFGMGGGGRRKSSASRGLSESFSGQYRCTDCGKSYKHPNCLQKHRWEHSEEWELTKKLPLTKHQQVQMLEAAAILIGMDRIRSDVKKEEEQQQKAEEEQEEEDDIVVEEEEEIDLDDIDEDDRKETTAADDDNDEDDESIIIDDDDSIFMEDL</sequence>
<feature type="compositionally biased region" description="Low complexity" evidence="2">
    <location>
        <begin position="11"/>
        <end position="27"/>
    </location>
</feature>
<feature type="compositionally biased region" description="Acidic residues" evidence="2">
    <location>
        <begin position="263"/>
        <end position="288"/>
    </location>
</feature>
<feature type="compositionally biased region" description="Basic and acidic residues" evidence="2">
    <location>
        <begin position="221"/>
        <end position="231"/>
    </location>
</feature>
<reference evidence="4" key="1">
    <citation type="submission" date="2014-09" db="EMBL/GenBank/DDBJ databases">
        <title>Draft genome sequence of an oleaginous Mucoromycotina fungus Mucor ambiguus NBRC6742.</title>
        <authorList>
            <person name="Takeda I."/>
            <person name="Yamane N."/>
            <person name="Morita T."/>
            <person name="Tamano K."/>
            <person name="Machida M."/>
            <person name="Baker S."/>
            <person name="Koike H."/>
        </authorList>
    </citation>
    <scope>NUCLEOTIDE SEQUENCE</scope>
    <source>
        <strain evidence="4">NBRC 6742</strain>
    </source>
</reference>
<feature type="compositionally biased region" description="Acidic residues" evidence="2">
    <location>
        <begin position="232"/>
        <end position="255"/>
    </location>
</feature>
<dbReference type="PROSITE" id="PS50157">
    <property type="entry name" value="ZINC_FINGER_C2H2_2"/>
    <property type="match status" value="1"/>
</dbReference>
<protein>
    <recommendedName>
        <fullName evidence="3">C2H2-type domain-containing protein</fullName>
    </recommendedName>
</protein>
<feature type="region of interest" description="Disordered" evidence="2">
    <location>
        <begin position="118"/>
        <end position="153"/>
    </location>
</feature>
<dbReference type="PROSITE" id="PS00028">
    <property type="entry name" value="ZINC_FINGER_C2H2_1"/>
    <property type="match status" value="1"/>
</dbReference>